<dbReference type="Proteomes" id="UP000290289">
    <property type="component" value="Chromosome 11"/>
</dbReference>
<feature type="region of interest" description="Disordered" evidence="2">
    <location>
        <begin position="1"/>
        <end position="82"/>
    </location>
</feature>
<feature type="region of interest" description="Disordered" evidence="2">
    <location>
        <begin position="248"/>
        <end position="274"/>
    </location>
</feature>
<proteinExistence type="predicted"/>
<evidence type="ECO:0000313" key="3">
    <source>
        <dbReference type="EMBL" id="RXH84195.1"/>
    </source>
</evidence>
<gene>
    <name evidence="3" type="ORF">DVH24_027094</name>
</gene>
<dbReference type="AlphaFoldDB" id="A0A498IPZ1"/>
<keyword evidence="1" id="KW-0175">Coiled coil</keyword>
<dbReference type="PANTHER" id="PTHR38936:SF1">
    <property type="entry name" value="DUF641 DOMAIN-CONTAINING PROTEIN"/>
    <property type="match status" value="1"/>
</dbReference>
<dbReference type="PANTHER" id="PTHR38936">
    <property type="entry name" value="TITIN-LIKE ISOFORM X2"/>
    <property type="match status" value="1"/>
</dbReference>
<protein>
    <submittedName>
        <fullName evidence="3">Uncharacterized protein</fullName>
    </submittedName>
</protein>
<evidence type="ECO:0000313" key="4">
    <source>
        <dbReference type="Proteomes" id="UP000290289"/>
    </source>
</evidence>
<feature type="compositionally biased region" description="Acidic residues" evidence="2">
    <location>
        <begin position="111"/>
        <end position="121"/>
    </location>
</feature>
<evidence type="ECO:0000256" key="2">
    <source>
        <dbReference type="SAM" id="MobiDB-lite"/>
    </source>
</evidence>
<feature type="coiled-coil region" evidence="1">
    <location>
        <begin position="180"/>
        <end position="207"/>
    </location>
</feature>
<feature type="compositionally biased region" description="Polar residues" evidence="2">
    <location>
        <begin position="128"/>
        <end position="140"/>
    </location>
</feature>
<keyword evidence="4" id="KW-1185">Reference proteome</keyword>
<dbReference type="EMBL" id="RDQH01000337">
    <property type="protein sequence ID" value="RXH84195.1"/>
    <property type="molecule type" value="Genomic_DNA"/>
</dbReference>
<evidence type="ECO:0000256" key="1">
    <source>
        <dbReference type="SAM" id="Coils"/>
    </source>
</evidence>
<feature type="compositionally biased region" description="Polar residues" evidence="2">
    <location>
        <begin position="255"/>
        <end position="265"/>
    </location>
</feature>
<comment type="caution">
    <text evidence="3">The sequence shown here is derived from an EMBL/GenBank/DDBJ whole genome shotgun (WGS) entry which is preliminary data.</text>
</comment>
<name>A0A498IPZ1_MALDO</name>
<accession>A0A498IPZ1</accession>
<organism evidence="3 4">
    <name type="scientific">Malus domestica</name>
    <name type="common">Apple</name>
    <name type="synonym">Pyrus malus</name>
    <dbReference type="NCBI Taxonomy" id="3750"/>
    <lineage>
        <taxon>Eukaryota</taxon>
        <taxon>Viridiplantae</taxon>
        <taxon>Streptophyta</taxon>
        <taxon>Embryophyta</taxon>
        <taxon>Tracheophyta</taxon>
        <taxon>Spermatophyta</taxon>
        <taxon>Magnoliopsida</taxon>
        <taxon>eudicotyledons</taxon>
        <taxon>Gunneridae</taxon>
        <taxon>Pentapetalae</taxon>
        <taxon>rosids</taxon>
        <taxon>fabids</taxon>
        <taxon>Rosales</taxon>
        <taxon>Rosaceae</taxon>
        <taxon>Amygdaloideae</taxon>
        <taxon>Maleae</taxon>
        <taxon>Malus</taxon>
    </lineage>
</organism>
<sequence length="274" mass="30839">MGKRGAASRKEEMAQAQPHTLKPKATNASFETEKPQSEGPNPAPERVEQHPENASPKTNSNLRMQEKSAKPSHSRKRVKQYDAIVRRSLRIRNSVTPVQNGDIEPVYETVSESETEDEQPLLEEPPVNGTNLEEGQTSGEKSMEEKMDYLLQLLEKMNSKENKRSPGFSESPEKRYKSLYIDSQKKIEDLTNENHELTSKLEVAHAKLEGFEKGTNAFSEVMEKMKDVILVSTLSKATETFMNFSSQAARDALSPQDSAQDLKSASKNKRKKQS</sequence>
<reference evidence="3 4" key="1">
    <citation type="submission" date="2018-10" db="EMBL/GenBank/DDBJ databases">
        <title>A high-quality apple genome assembly.</title>
        <authorList>
            <person name="Hu J."/>
        </authorList>
    </citation>
    <scope>NUCLEOTIDE SEQUENCE [LARGE SCALE GENOMIC DNA]</scope>
    <source>
        <strain evidence="4">cv. HFTH1</strain>
        <tissue evidence="3">Young leaf</tissue>
    </source>
</reference>
<feature type="region of interest" description="Disordered" evidence="2">
    <location>
        <begin position="96"/>
        <end position="142"/>
    </location>
</feature>